<evidence type="ECO:0000313" key="19">
    <source>
        <dbReference type="Proteomes" id="UP000243784"/>
    </source>
</evidence>
<dbReference type="InterPro" id="IPR036397">
    <property type="entry name" value="RNaseH_sf"/>
</dbReference>
<dbReference type="GO" id="GO:0006261">
    <property type="term" value="P:DNA-templated DNA replication"/>
    <property type="evidence" value="ECO:0007669"/>
    <property type="project" value="UniProtKB-UniRule"/>
</dbReference>
<sequence length="893" mass="98732">MNATEKPTLLLIDGHSLAFRAFYALNPDSFKTSDGQHTNAVHGFISMMLNILAAEKPTHLAVAFDLSRSSFRTEVYPEYKGTRGETPPEFIGQTELLQDALAAMDITTLTLENYEADDIIASLADQHAARGFQVFIVSGDRDTFQLIGENTTILYPVKGVLNLARMDDAAVFEKYGVHAAQYPDLAALVGETSDNLPGIPGVGPKTAAKWLQEHGTLENILAAAGSFTGKVGDSLRTHRELAVRNRKLNHLVRDLQLPVSDDALALKPVSEAKVRDAFAKLQFRTLTERVLKQRGTDSTSKPKQDEYIAVSDDEQGKLPAFNAEIPQAQELSQNEAAQWLAQQESTVGFAVEFQDGKICAFGFATEAARRFVNLGASIDDALLSWLADESSKKAVFAGKDLIRRLVKLNIEIAGVDYDALLMSYLDNPLRRDYLLDSLVEEHLGLVVEREDPNQLISDQKIDASLDAWLALALNETLHPKLVATDQLRTYTQIELPTNEALATMEATGIAVNSEALQKLFDRLSLEVAQVAKEAYAIIGHEINLASPKQLQTVIFDELGMTGTKQVKTGFSTNAAALNELFEQTGHPFLEKLLLHREVSKIRQIVEVLLKSIDADGRIHTTYVQTGTSTGRLSSENPNLQNIPIKTERGREIRDAFIVGEGYETLLTADYSQIEMRIMAHLCEDDGIIEAFKSGEDLHRFVGARIFGVKPEEVTSTMRSKVKAMSYGLVYGLSEYGLAKQLRIPNGEAKQLMNDYFARFGGVRRYLAAVVDEAKTQGYTVTSFGRRRPFDDLNSKIFQIRENARRAALNAPIQGTAADVMKLAMTKIFAEIRARNLSSRMLLQVHDELVFEVAHGELDELRELVVRNMNEVVALLVPLDVHVGIGSSWDSAGH</sequence>
<evidence type="ECO:0000259" key="16">
    <source>
        <dbReference type="SMART" id="SM00475"/>
    </source>
</evidence>
<dbReference type="Gene3D" id="1.10.150.20">
    <property type="entry name" value="5' to 3' exonuclease, C-terminal subdomain"/>
    <property type="match status" value="2"/>
</dbReference>
<dbReference type="AlphaFoldDB" id="A0A1D9DZ50"/>
<comment type="function">
    <text evidence="15">In addition to polymerase activity, this DNA polymerase exhibits 5'-3' exonuclease activity.</text>
</comment>
<dbReference type="CDD" id="cd09898">
    <property type="entry name" value="H3TH_53EXO"/>
    <property type="match status" value="1"/>
</dbReference>
<reference evidence="18 19" key="1">
    <citation type="journal article" date="2016" name="Biochim. Biophys. Acta">
        <title>Photochemical characterization of actinorhodopsin and its functional existence in the natural host.</title>
        <authorList>
            <person name="Nakamura S."/>
            <person name="Kikukawa T."/>
            <person name="Tamogami J."/>
            <person name="Kamiya M."/>
            <person name="Aizawa T."/>
            <person name="Hahn M.W."/>
            <person name="Ihara K."/>
            <person name="Kamo N."/>
            <person name="Demura M."/>
        </authorList>
    </citation>
    <scope>NUCLEOTIDE SEQUENCE [LARGE SCALE GENOMIC DNA]</scope>
    <source>
        <strain evidence="18 19">MWH-Dar1</strain>
    </source>
</reference>
<dbReference type="InterPro" id="IPR008918">
    <property type="entry name" value="HhH2"/>
</dbReference>
<evidence type="ECO:0000256" key="7">
    <source>
        <dbReference type="ARBA" id="ARBA00022801"/>
    </source>
</evidence>
<dbReference type="FunFam" id="3.40.50.1010:FF:000001">
    <property type="entry name" value="DNA polymerase I"/>
    <property type="match status" value="1"/>
</dbReference>
<evidence type="ECO:0000256" key="14">
    <source>
        <dbReference type="NCBIfam" id="TIGR00593"/>
    </source>
</evidence>
<dbReference type="PRINTS" id="PR00868">
    <property type="entry name" value="DNAPOLI"/>
</dbReference>
<evidence type="ECO:0000256" key="9">
    <source>
        <dbReference type="ARBA" id="ARBA00022932"/>
    </source>
</evidence>
<dbReference type="EC" id="2.7.7.7" evidence="14 15"/>
<evidence type="ECO:0000256" key="3">
    <source>
        <dbReference type="ARBA" id="ARBA00022695"/>
    </source>
</evidence>
<dbReference type="InterPro" id="IPR029060">
    <property type="entry name" value="PIN-like_dom_sf"/>
</dbReference>
<comment type="similarity">
    <text evidence="1 15">Belongs to the DNA polymerase type-A family.</text>
</comment>
<feature type="domain" description="DNA-directed DNA polymerase family A palm" evidence="17">
    <location>
        <begin position="649"/>
        <end position="856"/>
    </location>
</feature>
<dbReference type="RefSeq" id="WP_070954593.1">
    <property type="nucleotide sequence ID" value="NZ_CP015208.1"/>
</dbReference>
<dbReference type="InterPro" id="IPR002298">
    <property type="entry name" value="DNA_polymerase_A"/>
</dbReference>
<evidence type="ECO:0000256" key="8">
    <source>
        <dbReference type="ARBA" id="ARBA00022839"/>
    </source>
</evidence>
<organism evidence="18 19">
    <name type="scientific">Candidatus Rhodoluna planktonica</name>
    <dbReference type="NCBI Taxonomy" id="535712"/>
    <lineage>
        <taxon>Bacteria</taxon>
        <taxon>Bacillati</taxon>
        <taxon>Actinomycetota</taxon>
        <taxon>Actinomycetes</taxon>
        <taxon>Micrococcales</taxon>
        <taxon>Microbacteriaceae</taxon>
        <taxon>Luna cluster</taxon>
        <taxon>Luna-1 subcluster</taxon>
        <taxon>Rhodoluna</taxon>
    </lineage>
</organism>
<dbReference type="PANTHER" id="PTHR10133:SF27">
    <property type="entry name" value="DNA POLYMERASE NU"/>
    <property type="match status" value="1"/>
</dbReference>
<dbReference type="InterPro" id="IPR054690">
    <property type="entry name" value="DNA_polI_exonuclease"/>
</dbReference>
<dbReference type="STRING" id="535712.A4Z71_03695"/>
<dbReference type="OrthoDB" id="9806424at2"/>
<evidence type="ECO:0000256" key="6">
    <source>
        <dbReference type="ARBA" id="ARBA00022763"/>
    </source>
</evidence>
<dbReference type="GO" id="GO:0003887">
    <property type="term" value="F:DNA-directed DNA polymerase activity"/>
    <property type="evidence" value="ECO:0007669"/>
    <property type="project" value="UniProtKB-UniRule"/>
</dbReference>
<dbReference type="InterPro" id="IPR020045">
    <property type="entry name" value="DNA_polI_H3TH"/>
</dbReference>
<keyword evidence="11 15" id="KW-0234">DNA repair</keyword>
<dbReference type="InterPro" id="IPR019760">
    <property type="entry name" value="DNA-dir_DNA_pol_A_CS"/>
</dbReference>
<evidence type="ECO:0000256" key="10">
    <source>
        <dbReference type="ARBA" id="ARBA00023125"/>
    </source>
</evidence>
<evidence type="ECO:0000313" key="18">
    <source>
        <dbReference type="EMBL" id="AOY56083.1"/>
    </source>
</evidence>
<keyword evidence="8 15" id="KW-0269">Exonuclease</keyword>
<dbReference type="NCBIfam" id="TIGR00593">
    <property type="entry name" value="pola"/>
    <property type="match status" value="1"/>
</dbReference>
<evidence type="ECO:0000256" key="5">
    <source>
        <dbReference type="ARBA" id="ARBA00022722"/>
    </source>
</evidence>
<dbReference type="GO" id="GO:0006302">
    <property type="term" value="P:double-strand break repair"/>
    <property type="evidence" value="ECO:0007669"/>
    <property type="project" value="TreeGrafter"/>
</dbReference>
<evidence type="ECO:0000259" key="17">
    <source>
        <dbReference type="SMART" id="SM00482"/>
    </source>
</evidence>
<evidence type="ECO:0000256" key="1">
    <source>
        <dbReference type="ARBA" id="ARBA00007705"/>
    </source>
</evidence>
<proteinExistence type="inferred from homology"/>
<keyword evidence="7 15" id="KW-0378">Hydrolase</keyword>
<keyword evidence="10 15" id="KW-0238">DNA-binding</keyword>
<dbReference type="FunFam" id="1.10.150.20:FF:000003">
    <property type="entry name" value="DNA polymerase I"/>
    <property type="match status" value="1"/>
</dbReference>
<dbReference type="SUPFAM" id="SSF47807">
    <property type="entry name" value="5' to 3' exonuclease, C-terminal subdomain"/>
    <property type="match status" value="1"/>
</dbReference>
<dbReference type="InterPro" id="IPR036279">
    <property type="entry name" value="5-3_exonuclease_C_sf"/>
</dbReference>
<dbReference type="InterPro" id="IPR020046">
    <property type="entry name" value="5-3_exonucl_a-hlix_arch_N"/>
</dbReference>
<protein>
    <recommendedName>
        <fullName evidence="14 15">DNA polymerase I</fullName>
        <ecNumber evidence="14 15">2.7.7.7</ecNumber>
    </recommendedName>
</protein>
<keyword evidence="9 15" id="KW-0239">DNA-directed DNA polymerase</keyword>
<evidence type="ECO:0000256" key="4">
    <source>
        <dbReference type="ARBA" id="ARBA00022705"/>
    </source>
</evidence>
<dbReference type="SUPFAM" id="SSF56672">
    <property type="entry name" value="DNA/RNA polymerases"/>
    <property type="match status" value="1"/>
</dbReference>
<keyword evidence="4 15" id="KW-0235">DNA replication</keyword>
<evidence type="ECO:0000256" key="13">
    <source>
        <dbReference type="ARBA" id="ARBA00053603"/>
    </source>
</evidence>
<dbReference type="InterPro" id="IPR018320">
    <property type="entry name" value="DNA_polymerase_1"/>
</dbReference>
<dbReference type="SMART" id="SM00279">
    <property type="entry name" value="HhH2"/>
    <property type="match status" value="1"/>
</dbReference>
<dbReference type="Proteomes" id="UP000243784">
    <property type="component" value="Chromosome"/>
</dbReference>
<comment type="function">
    <text evidence="13">In addition to polymerase activity, this DNA polymerase exhibits 3'-5' and 5'-3' exonuclease activity.</text>
</comment>
<keyword evidence="6 15" id="KW-0227">DNA damage</keyword>
<dbReference type="InterPro" id="IPR001098">
    <property type="entry name" value="DNA-dir_DNA_pol_A_palm_dom"/>
</dbReference>
<dbReference type="SUPFAM" id="SSF88723">
    <property type="entry name" value="PIN domain-like"/>
    <property type="match status" value="1"/>
</dbReference>
<keyword evidence="19" id="KW-1185">Reference proteome</keyword>
<dbReference type="PANTHER" id="PTHR10133">
    <property type="entry name" value="DNA POLYMERASE I"/>
    <property type="match status" value="1"/>
</dbReference>
<keyword evidence="5" id="KW-0540">Nuclease</keyword>
<dbReference type="KEGG" id="rpla:A4Z71_03695"/>
<dbReference type="Gene3D" id="1.20.1060.10">
    <property type="entry name" value="Taq DNA Polymerase, Chain T, domain 4"/>
    <property type="match status" value="1"/>
</dbReference>
<comment type="catalytic activity">
    <reaction evidence="12 15">
        <text>DNA(n) + a 2'-deoxyribonucleoside 5'-triphosphate = DNA(n+1) + diphosphate</text>
        <dbReference type="Rhea" id="RHEA:22508"/>
        <dbReference type="Rhea" id="RHEA-COMP:17339"/>
        <dbReference type="Rhea" id="RHEA-COMP:17340"/>
        <dbReference type="ChEBI" id="CHEBI:33019"/>
        <dbReference type="ChEBI" id="CHEBI:61560"/>
        <dbReference type="ChEBI" id="CHEBI:173112"/>
        <dbReference type="EC" id="2.7.7.7"/>
    </reaction>
</comment>
<dbReference type="Pfam" id="PF22619">
    <property type="entry name" value="DNA_polI_exo1"/>
    <property type="match status" value="1"/>
</dbReference>
<dbReference type="InterPro" id="IPR043502">
    <property type="entry name" value="DNA/RNA_pol_sf"/>
</dbReference>
<dbReference type="FunFam" id="1.10.150.20:FF:000002">
    <property type="entry name" value="DNA polymerase I"/>
    <property type="match status" value="1"/>
</dbReference>
<dbReference type="GO" id="GO:0003677">
    <property type="term" value="F:DNA binding"/>
    <property type="evidence" value="ECO:0007669"/>
    <property type="project" value="UniProtKB-UniRule"/>
</dbReference>
<dbReference type="GO" id="GO:0008409">
    <property type="term" value="F:5'-3' exonuclease activity"/>
    <property type="evidence" value="ECO:0007669"/>
    <property type="project" value="UniProtKB-UniRule"/>
</dbReference>
<evidence type="ECO:0000256" key="12">
    <source>
        <dbReference type="ARBA" id="ARBA00049244"/>
    </source>
</evidence>
<evidence type="ECO:0000256" key="15">
    <source>
        <dbReference type="RuleBase" id="RU004460"/>
    </source>
</evidence>
<dbReference type="NCBIfam" id="NF004397">
    <property type="entry name" value="PRK05755.1"/>
    <property type="match status" value="1"/>
</dbReference>
<dbReference type="Pfam" id="PF01367">
    <property type="entry name" value="5_3_exonuc"/>
    <property type="match status" value="1"/>
</dbReference>
<dbReference type="Pfam" id="PF00476">
    <property type="entry name" value="DNA_pol_A"/>
    <property type="match status" value="1"/>
</dbReference>
<dbReference type="Gene3D" id="3.40.50.1010">
    <property type="entry name" value="5'-nuclease"/>
    <property type="match status" value="1"/>
</dbReference>
<name>A0A1D9DZ50_9MICO</name>
<feature type="domain" description="5'-3' exonuclease" evidence="16">
    <location>
        <begin position="5"/>
        <end position="267"/>
    </location>
</feature>
<gene>
    <name evidence="15" type="primary">polA</name>
    <name evidence="18" type="ORF">A4Z71_03695</name>
</gene>
<dbReference type="CDD" id="cd08637">
    <property type="entry name" value="DNA_pol_A_pol_I_C"/>
    <property type="match status" value="1"/>
</dbReference>
<dbReference type="SUPFAM" id="SSF53098">
    <property type="entry name" value="Ribonuclease H-like"/>
    <property type="match status" value="1"/>
</dbReference>
<dbReference type="Gene3D" id="3.30.420.10">
    <property type="entry name" value="Ribonuclease H-like superfamily/Ribonuclease H"/>
    <property type="match status" value="1"/>
</dbReference>
<dbReference type="CDD" id="cd06140">
    <property type="entry name" value="DNA_polA_I_Bacillus_like_exo"/>
    <property type="match status" value="1"/>
</dbReference>
<dbReference type="EMBL" id="CP015208">
    <property type="protein sequence ID" value="AOY56083.1"/>
    <property type="molecule type" value="Genomic_DNA"/>
</dbReference>
<evidence type="ECO:0000256" key="11">
    <source>
        <dbReference type="ARBA" id="ARBA00023204"/>
    </source>
</evidence>
<dbReference type="SMART" id="SM00475">
    <property type="entry name" value="53EXOc"/>
    <property type="match status" value="1"/>
</dbReference>
<keyword evidence="3 15" id="KW-0548">Nucleotidyltransferase</keyword>
<evidence type="ECO:0000256" key="2">
    <source>
        <dbReference type="ARBA" id="ARBA00022679"/>
    </source>
</evidence>
<keyword evidence="2 15" id="KW-0808">Transferase</keyword>
<dbReference type="SMART" id="SM00482">
    <property type="entry name" value="POLAc"/>
    <property type="match status" value="1"/>
</dbReference>
<dbReference type="InterPro" id="IPR002421">
    <property type="entry name" value="5-3_exonuclease"/>
</dbReference>
<dbReference type="Pfam" id="PF02739">
    <property type="entry name" value="5_3_exonuc_N"/>
    <property type="match status" value="1"/>
</dbReference>
<accession>A0A1D9DZ50</accession>
<dbReference type="PROSITE" id="PS00447">
    <property type="entry name" value="DNA_POLYMERASE_A"/>
    <property type="match status" value="1"/>
</dbReference>
<dbReference type="CDD" id="cd09859">
    <property type="entry name" value="PIN_53EXO"/>
    <property type="match status" value="1"/>
</dbReference>
<dbReference type="InterPro" id="IPR012337">
    <property type="entry name" value="RNaseH-like_sf"/>
</dbReference>
<dbReference type="Gene3D" id="3.30.70.370">
    <property type="match status" value="1"/>
</dbReference>